<dbReference type="InterPro" id="IPR016186">
    <property type="entry name" value="C-type_lectin-like/link_sf"/>
</dbReference>
<reference evidence="3 4" key="1">
    <citation type="submission" date="2020-04" db="EMBL/GenBank/DDBJ databases">
        <authorList>
            <person name="Alioto T."/>
            <person name="Alioto T."/>
            <person name="Gomez Garrido J."/>
        </authorList>
    </citation>
    <scope>NUCLEOTIDE SEQUENCE [LARGE SCALE GENOMIC DNA]</scope>
</reference>
<dbReference type="Gene3D" id="3.10.100.10">
    <property type="entry name" value="Mannose-Binding Protein A, subunit A"/>
    <property type="match status" value="1"/>
</dbReference>
<organism evidence="3 4">
    <name type="scientific">Cloeon dipterum</name>
    <dbReference type="NCBI Taxonomy" id="197152"/>
    <lineage>
        <taxon>Eukaryota</taxon>
        <taxon>Metazoa</taxon>
        <taxon>Ecdysozoa</taxon>
        <taxon>Arthropoda</taxon>
        <taxon>Hexapoda</taxon>
        <taxon>Insecta</taxon>
        <taxon>Pterygota</taxon>
        <taxon>Palaeoptera</taxon>
        <taxon>Ephemeroptera</taxon>
        <taxon>Pisciforma</taxon>
        <taxon>Baetidae</taxon>
        <taxon>Cloeon</taxon>
    </lineage>
</organism>
<proteinExistence type="predicted"/>
<dbReference type="Proteomes" id="UP000494165">
    <property type="component" value="Unassembled WGS sequence"/>
</dbReference>
<dbReference type="EMBL" id="CADEPI010000084">
    <property type="protein sequence ID" value="CAB3373289.1"/>
    <property type="molecule type" value="Genomic_DNA"/>
</dbReference>
<feature type="compositionally biased region" description="Basic and acidic residues" evidence="1">
    <location>
        <begin position="40"/>
        <end position="57"/>
    </location>
</feature>
<name>A0A8S1CYY4_9INSE</name>
<feature type="region of interest" description="Disordered" evidence="1">
    <location>
        <begin position="40"/>
        <end position="123"/>
    </location>
</feature>
<dbReference type="InterPro" id="IPR016187">
    <property type="entry name" value="CTDL_fold"/>
</dbReference>
<feature type="signal peptide" evidence="2">
    <location>
        <begin position="1"/>
        <end position="22"/>
    </location>
</feature>
<keyword evidence="4" id="KW-1185">Reference proteome</keyword>
<keyword evidence="2" id="KW-0732">Signal</keyword>
<dbReference type="SUPFAM" id="SSF56436">
    <property type="entry name" value="C-type lectin-like"/>
    <property type="match status" value="1"/>
</dbReference>
<comment type="caution">
    <text evidence="3">The sequence shown here is derived from an EMBL/GenBank/DDBJ whole genome shotgun (WGS) entry which is preliminary data.</text>
</comment>
<evidence type="ECO:0000313" key="3">
    <source>
        <dbReference type="EMBL" id="CAB3373289.1"/>
    </source>
</evidence>
<dbReference type="CDD" id="cd00037">
    <property type="entry name" value="CLECT"/>
    <property type="match status" value="1"/>
</dbReference>
<accession>A0A8S1CYY4</accession>
<evidence type="ECO:0000313" key="4">
    <source>
        <dbReference type="Proteomes" id="UP000494165"/>
    </source>
</evidence>
<feature type="compositionally biased region" description="Polar residues" evidence="1">
    <location>
        <begin position="67"/>
        <end position="77"/>
    </location>
</feature>
<sequence>MQTKGLLLFSFFLLVIVQLCLADVDDDRQRGEIERNRRRRKEELRAQRRLQKEQRMEKIKKRRDHQSQNAHGLQQQYEAPPPVHNRHRDRTEQANLRAQRMERRRLRQENELKRSGNGRRRNMNRILKSHEPNRKNGTRHNYVCPPDFVKLGNSCYLLSKQILSWQDAHYYCRDMNSHLASLETAWEDSTLRNYLDRSELGMSYSRSTS</sequence>
<dbReference type="OrthoDB" id="6133475at2759"/>
<evidence type="ECO:0000256" key="1">
    <source>
        <dbReference type="SAM" id="MobiDB-lite"/>
    </source>
</evidence>
<protein>
    <recommendedName>
        <fullName evidence="5">C-type lectin domain-containing protein</fullName>
    </recommendedName>
</protein>
<gene>
    <name evidence="3" type="ORF">CLODIP_2_CD13212</name>
</gene>
<feature type="chain" id="PRO_5035941285" description="C-type lectin domain-containing protein" evidence="2">
    <location>
        <begin position="23"/>
        <end position="209"/>
    </location>
</feature>
<evidence type="ECO:0008006" key="5">
    <source>
        <dbReference type="Google" id="ProtNLM"/>
    </source>
</evidence>
<evidence type="ECO:0000256" key="2">
    <source>
        <dbReference type="SAM" id="SignalP"/>
    </source>
</evidence>
<dbReference type="AlphaFoldDB" id="A0A8S1CYY4"/>